<evidence type="ECO:0000259" key="2">
    <source>
        <dbReference type="Pfam" id="PF12733"/>
    </source>
</evidence>
<sequence length="620" mass="66330">MKTFKQIVLAATLLCGMQGAYAQPSTQAPTPTHAPSDVISTFSDYYTNVGKSLEPVTSWAQNPITTIETYFSNDKVAKVPTGDSPVNTSGWNGQTKGYIHMDVYATSASATFYYGIANGYDLNGKYPTSAFVWPALKANQWVSVDVPMAEFIKGGFNKDQNIQGFRFRTAGGPVYIDNIYAYGYLDPGELPVEEADIPQAPQPLHSQADVRAVFSDSYTLATKGYKPQTFGGIIGKILPVKGFPNDQVVEFKTLGTSLATIDTWKITGLIIHVDVYHKSDGDGSFSFGLCSQDWSGNQIKQIPGDQWNWDIISEGEWVGLDVPAYLFADAGVNLEQITQIKFFGSGLFYIDNLYAYAGQILNRDATLKSLSITSAELAPGFSGNVTEYETRVAEGVASVTINAEVNAVTSHLTGTGVKTLTADYNEFEVVVTAEAGNTKTYKIIVNRGEPKDNNATLRSLVVSNGVGTTYTPTPAFNPGVAALTYNVPADLAFVVVEAVTGSDKATFSGLSGLGFETLQPGVNPINIVVTAESGLKRTYALTINRGGGNAIRDVKAAPVLVKTGNGVLEASFEGSAHIRLYTVTGQLIDQTVANGAYVHPVGRGVYILSVDGGITKVLVK</sequence>
<dbReference type="Gene3D" id="2.60.120.430">
    <property type="entry name" value="Galactose-binding lectin"/>
    <property type="match status" value="1"/>
</dbReference>
<evidence type="ECO:0000313" key="4">
    <source>
        <dbReference type="Proteomes" id="UP000324575"/>
    </source>
</evidence>
<dbReference type="Proteomes" id="UP000324575">
    <property type="component" value="Unassembled WGS sequence"/>
</dbReference>
<accession>A0A5M8NZM7</accession>
<feature type="domain" description="Cadherin-like beta-sandwich-like" evidence="2">
    <location>
        <begin position="367"/>
        <end position="447"/>
    </location>
</feature>
<comment type="caution">
    <text evidence="3">The sequence shown here is derived from an EMBL/GenBank/DDBJ whole genome shotgun (WGS) entry which is preliminary data.</text>
</comment>
<dbReference type="EMBL" id="SNRX01000016">
    <property type="protein sequence ID" value="KAA6301623.1"/>
    <property type="molecule type" value="Genomic_DNA"/>
</dbReference>
<organism evidence="3 4">
    <name type="scientific">Candidatus Ordinivivax streblomastigis</name>
    <dbReference type="NCBI Taxonomy" id="2540710"/>
    <lineage>
        <taxon>Bacteria</taxon>
        <taxon>Pseudomonadati</taxon>
        <taxon>Bacteroidota</taxon>
        <taxon>Bacteroidia</taxon>
        <taxon>Bacteroidales</taxon>
        <taxon>Candidatus Ordinivivax</taxon>
    </lineage>
</organism>
<evidence type="ECO:0000256" key="1">
    <source>
        <dbReference type="SAM" id="SignalP"/>
    </source>
</evidence>
<name>A0A5M8NZM7_9BACT</name>
<gene>
    <name evidence="3" type="ORF">EZS26_002229</name>
</gene>
<proteinExistence type="predicted"/>
<dbReference type="InterPro" id="IPR025883">
    <property type="entry name" value="Cadherin-like_domain"/>
</dbReference>
<reference evidence="3 4" key="1">
    <citation type="submission" date="2019-03" db="EMBL/GenBank/DDBJ databases">
        <title>Single cell metagenomics reveals metabolic interactions within the superorganism composed of flagellate Streblomastix strix and complex community of Bacteroidetes bacteria on its surface.</title>
        <authorList>
            <person name="Treitli S.C."/>
            <person name="Kolisko M."/>
            <person name="Husnik F."/>
            <person name="Keeling P."/>
            <person name="Hampl V."/>
        </authorList>
    </citation>
    <scope>NUCLEOTIDE SEQUENCE [LARGE SCALE GENOMIC DNA]</scope>
    <source>
        <strain evidence="3">St1</strain>
    </source>
</reference>
<protein>
    <recommendedName>
        <fullName evidence="2">Cadherin-like beta-sandwich-like domain-containing protein</fullName>
    </recommendedName>
</protein>
<keyword evidence="1" id="KW-0732">Signal</keyword>
<dbReference type="Pfam" id="PF12733">
    <property type="entry name" value="Cadherin-like"/>
    <property type="match status" value="1"/>
</dbReference>
<feature type="chain" id="PRO_5024411602" description="Cadherin-like beta-sandwich-like domain-containing protein" evidence="1">
    <location>
        <begin position="23"/>
        <end position="620"/>
    </location>
</feature>
<evidence type="ECO:0000313" key="3">
    <source>
        <dbReference type="EMBL" id="KAA6301623.1"/>
    </source>
</evidence>
<dbReference type="AlphaFoldDB" id="A0A5M8NZM7"/>
<feature type="signal peptide" evidence="1">
    <location>
        <begin position="1"/>
        <end position="22"/>
    </location>
</feature>